<proteinExistence type="predicted"/>
<sequence length="222" mass="24932">MCFHKRLLFACSHYAWLMTPESIIPCGVERRFMRGAAIESDNDRCGQMWSHGFYTIKVGDDCRSCVDKKRRRESRIVEVKEVIRSLRVNLERMGSGGGLGHGGVDEECGYDNDEEEGEEEKGREEWGLTVRSKNSDSTRTSGATGLDLTSSPGGWSKTGTGDTSLSLDSEHKRDRGLAKESLMEDENDEDEIENERMEEVSFVFDPQRCTLVFSPAVTTVEV</sequence>
<feature type="region of interest" description="Disordered" evidence="1">
    <location>
        <begin position="95"/>
        <end position="194"/>
    </location>
</feature>
<evidence type="ECO:0000313" key="2">
    <source>
        <dbReference type="EMBL" id="KAK0668111.1"/>
    </source>
</evidence>
<organism evidence="2 3">
    <name type="scientific">Cercophora samala</name>
    <dbReference type="NCBI Taxonomy" id="330535"/>
    <lineage>
        <taxon>Eukaryota</taxon>
        <taxon>Fungi</taxon>
        <taxon>Dikarya</taxon>
        <taxon>Ascomycota</taxon>
        <taxon>Pezizomycotina</taxon>
        <taxon>Sordariomycetes</taxon>
        <taxon>Sordariomycetidae</taxon>
        <taxon>Sordariales</taxon>
        <taxon>Lasiosphaeriaceae</taxon>
        <taxon>Cercophora</taxon>
    </lineage>
</organism>
<gene>
    <name evidence="2" type="ORF">QBC41DRAFT_226831</name>
</gene>
<feature type="compositionally biased region" description="Acidic residues" evidence="1">
    <location>
        <begin position="105"/>
        <end position="119"/>
    </location>
</feature>
<feature type="compositionally biased region" description="Acidic residues" evidence="1">
    <location>
        <begin position="183"/>
        <end position="193"/>
    </location>
</feature>
<evidence type="ECO:0000256" key="1">
    <source>
        <dbReference type="SAM" id="MobiDB-lite"/>
    </source>
</evidence>
<keyword evidence="3" id="KW-1185">Reference proteome</keyword>
<dbReference type="Proteomes" id="UP001174997">
    <property type="component" value="Unassembled WGS sequence"/>
</dbReference>
<name>A0AA40D9I3_9PEZI</name>
<dbReference type="EMBL" id="JAULSY010000061">
    <property type="protein sequence ID" value="KAK0668111.1"/>
    <property type="molecule type" value="Genomic_DNA"/>
</dbReference>
<dbReference type="AlphaFoldDB" id="A0AA40D9I3"/>
<feature type="compositionally biased region" description="Polar residues" evidence="1">
    <location>
        <begin position="131"/>
        <end position="167"/>
    </location>
</feature>
<evidence type="ECO:0000313" key="3">
    <source>
        <dbReference type="Proteomes" id="UP001174997"/>
    </source>
</evidence>
<accession>A0AA40D9I3</accession>
<protein>
    <submittedName>
        <fullName evidence="2">Uncharacterized protein</fullName>
    </submittedName>
</protein>
<reference evidence="2" key="1">
    <citation type="submission" date="2023-06" db="EMBL/GenBank/DDBJ databases">
        <title>Genome-scale phylogeny and comparative genomics of the fungal order Sordariales.</title>
        <authorList>
            <consortium name="Lawrence Berkeley National Laboratory"/>
            <person name="Hensen N."/>
            <person name="Bonometti L."/>
            <person name="Westerberg I."/>
            <person name="Brannstrom I.O."/>
            <person name="Guillou S."/>
            <person name="Cros-Aarteil S."/>
            <person name="Calhoun S."/>
            <person name="Haridas S."/>
            <person name="Kuo A."/>
            <person name="Mondo S."/>
            <person name="Pangilinan J."/>
            <person name="Riley R."/>
            <person name="Labutti K."/>
            <person name="Andreopoulos B."/>
            <person name="Lipzen A."/>
            <person name="Chen C."/>
            <person name="Yanf M."/>
            <person name="Daum C."/>
            <person name="Ng V."/>
            <person name="Clum A."/>
            <person name="Steindorff A."/>
            <person name="Ohm R."/>
            <person name="Martin F."/>
            <person name="Silar P."/>
            <person name="Natvig D."/>
            <person name="Lalanne C."/>
            <person name="Gautier V."/>
            <person name="Ament-Velasquez S.L."/>
            <person name="Kruys A."/>
            <person name="Hutchinson M.I."/>
            <person name="Powell A.J."/>
            <person name="Barry K."/>
            <person name="Miller A.N."/>
            <person name="Grigoriev I.V."/>
            <person name="Debuchy R."/>
            <person name="Gladieux P."/>
            <person name="Thoren M.H."/>
            <person name="Johannesson H."/>
        </authorList>
    </citation>
    <scope>NUCLEOTIDE SEQUENCE</scope>
    <source>
        <strain evidence="2">CBS 307.81</strain>
    </source>
</reference>
<comment type="caution">
    <text evidence="2">The sequence shown here is derived from an EMBL/GenBank/DDBJ whole genome shotgun (WGS) entry which is preliminary data.</text>
</comment>
<feature type="compositionally biased region" description="Basic and acidic residues" evidence="1">
    <location>
        <begin position="168"/>
        <end position="182"/>
    </location>
</feature>